<dbReference type="InterPro" id="IPR000467">
    <property type="entry name" value="G_patch_dom"/>
</dbReference>
<evidence type="ECO:0000256" key="12">
    <source>
        <dbReference type="PROSITE-ProRule" id="PRU00723"/>
    </source>
</evidence>
<feature type="coiled-coil region" evidence="13">
    <location>
        <begin position="4"/>
        <end position="43"/>
    </location>
</feature>
<keyword evidence="4" id="KW-0678">Repressor</keyword>
<evidence type="ECO:0000256" key="7">
    <source>
        <dbReference type="ARBA" id="ARBA00022833"/>
    </source>
</evidence>
<evidence type="ECO:0000259" key="16">
    <source>
        <dbReference type="PROSITE" id="PS50174"/>
    </source>
</evidence>
<evidence type="ECO:0000256" key="6">
    <source>
        <dbReference type="ARBA" id="ARBA00022771"/>
    </source>
</evidence>
<evidence type="ECO:0000256" key="9">
    <source>
        <dbReference type="ARBA" id="ARBA00023125"/>
    </source>
</evidence>
<evidence type="ECO:0000256" key="8">
    <source>
        <dbReference type="ARBA" id="ARBA00023015"/>
    </source>
</evidence>
<keyword evidence="7 12" id="KW-0862">Zinc</keyword>
<feature type="compositionally biased region" description="Basic and acidic residues" evidence="14">
    <location>
        <begin position="386"/>
        <end position="398"/>
    </location>
</feature>
<keyword evidence="13" id="KW-0175">Coiled coil</keyword>
<keyword evidence="5 12" id="KW-0479">Metal-binding</keyword>
<keyword evidence="11" id="KW-0539">Nucleus</keyword>
<dbReference type="Gene3D" id="2.30.30.140">
    <property type="match status" value="1"/>
</dbReference>
<dbReference type="PANTHER" id="PTHR46297:SF1">
    <property type="entry name" value="ZINC FINGER CCCH-TYPE WITH G PATCH DOMAIN-CONTAINING PROTEIN"/>
    <property type="match status" value="1"/>
</dbReference>
<evidence type="ECO:0000256" key="4">
    <source>
        <dbReference type="ARBA" id="ARBA00022491"/>
    </source>
</evidence>
<dbReference type="PANTHER" id="PTHR46297">
    <property type="entry name" value="ZINC FINGER CCCH-TYPE WITH G PATCH DOMAIN-CONTAINING PROTEIN"/>
    <property type="match status" value="1"/>
</dbReference>
<organism evidence="17 18">
    <name type="scientific">Brassicogethes aeneus</name>
    <name type="common">Rape pollen beetle</name>
    <name type="synonym">Meligethes aeneus</name>
    <dbReference type="NCBI Taxonomy" id="1431903"/>
    <lineage>
        <taxon>Eukaryota</taxon>
        <taxon>Metazoa</taxon>
        <taxon>Ecdysozoa</taxon>
        <taxon>Arthropoda</taxon>
        <taxon>Hexapoda</taxon>
        <taxon>Insecta</taxon>
        <taxon>Pterygota</taxon>
        <taxon>Neoptera</taxon>
        <taxon>Endopterygota</taxon>
        <taxon>Coleoptera</taxon>
        <taxon>Polyphaga</taxon>
        <taxon>Cucujiformia</taxon>
        <taxon>Nitidulidae</taxon>
        <taxon>Meligethinae</taxon>
        <taxon>Brassicogethes</taxon>
    </lineage>
</organism>
<evidence type="ECO:0000256" key="2">
    <source>
        <dbReference type="ARBA" id="ARBA00004123"/>
    </source>
</evidence>
<evidence type="ECO:0000256" key="14">
    <source>
        <dbReference type="SAM" id="MobiDB-lite"/>
    </source>
</evidence>
<dbReference type="CDD" id="cd20384">
    <property type="entry name" value="Tudor_ZGPAT"/>
    <property type="match status" value="1"/>
</dbReference>
<evidence type="ECO:0000313" key="18">
    <source>
        <dbReference type="Proteomes" id="UP001154078"/>
    </source>
</evidence>
<evidence type="ECO:0000256" key="3">
    <source>
        <dbReference type="ARBA" id="ARBA00022414"/>
    </source>
</evidence>
<dbReference type="EMBL" id="OV121134">
    <property type="protein sequence ID" value="CAH0552963.1"/>
    <property type="molecule type" value="Genomic_DNA"/>
</dbReference>
<keyword evidence="9" id="KW-0238">DNA-binding</keyword>
<dbReference type="Gene3D" id="2.30.30.1190">
    <property type="match status" value="1"/>
</dbReference>
<comment type="function">
    <text evidence="1">Transcription repressor.</text>
</comment>
<evidence type="ECO:0000259" key="15">
    <source>
        <dbReference type="PROSITE" id="PS50103"/>
    </source>
</evidence>
<name>A0A9P0AZ81_BRAAE</name>
<dbReference type="Proteomes" id="UP001154078">
    <property type="component" value="Chromosome 3"/>
</dbReference>
<keyword evidence="8" id="KW-0805">Transcription regulation</keyword>
<evidence type="ECO:0000256" key="10">
    <source>
        <dbReference type="ARBA" id="ARBA00023163"/>
    </source>
</evidence>
<dbReference type="GO" id="GO:0005634">
    <property type="term" value="C:nucleus"/>
    <property type="evidence" value="ECO:0007669"/>
    <property type="project" value="UniProtKB-SubCell"/>
</dbReference>
<evidence type="ECO:0000256" key="1">
    <source>
        <dbReference type="ARBA" id="ARBA00004062"/>
    </source>
</evidence>
<dbReference type="GO" id="GO:0008270">
    <property type="term" value="F:zinc ion binding"/>
    <property type="evidence" value="ECO:0007669"/>
    <property type="project" value="UniProtKB-KW"/>
</dbReference>
<feature type="domain" description="G-patch" evidence="16">
    <location>
        <begin position="281"/>
        <end position="313"/>
    </location>
</feature>
<keyword evidence="6 12" id="KW-0863">Zinc-finger</keyword>
<evidence type="ECO:0000313" key="17">
    <source>
        <dbReference type="EMBL" id="CAH0552963.1"/>
    </source>
</evidence>
<dbReference type="GO" id="GO:0000978">
    <property type="term" value="F:RNA polymerase II cis-regulatory region sequence-specific DNA binding"/>
    <property type="evidence" value="ECO:0007669"/>
    <property type="project" value="TreeGrafter"/>
</dbReference>
<reference evidence="17" key="1">
    <citation type="submission" date="2021-12" db="EMBL/GenBank/DDBJ databases">
        <authorList>
            <person name="King R."/>
        </authorList>
    </citation>
    <scope>NUCLEOTIDE SEQUENCE</scope>
</reference>
<dbReference type="SMART" id="SM00443">
    <property type="entry name" value="G_patch"/>
    <property type="match status" value="1"/>
</dbReference>
<feature type="region of interest" description="Disordered" evidence="14">
    <location>
        <begin position="378"/>
        <end position="398"/>
    </location>
</feature>
<dbReference type="PROSITE" id="PS50103">
    <property type="entry name" value="ZF_C3H1"/>
    <property type="match status" value="1"/>
</dbReference>
<proteinExistence type="predicted"/>
<feature type="zinc finger region" description="C3H1-type" evidence="12">
    <location>
        <begin position="143"/>
        <end position="170"/>
    </location>
</feature>
<evidence type="ECO:0000256" key="13">
    <source>
        <dbReference type="SAM" id="Coils"/>
    </source>
</evidence>
<keyword evidence="18" id="KW-1185">Reference proteome</keyword>
<dbReference type="AlphaFoldDB" id="A0A9P0AZ81"/>
<gene>
    <name evidence="17" type="ORF">MELIAE_LOCUS5082</name>
</gene>
<evidence type="ECO:0000256" key="11">
    <source>
        <dbReference type="ARBA" id="ARBA00023242"/>
    </source>
</evidence>
<feature type="domain" description="C3H1-type" evidence="15">
    <location>
        <begin position="143"/>
        <end position="170"/>
    </location>
</feature>
<dbReference type="GO" id="GO:0001227">
    <property type="term" value="F:DNA-binding transcription repressor activity, RNA polymerase II-specific"/>
    <property type="evidence" value="ECO:0007669"/>
    <property type="project" value="TreeGrafter"/>
</dbReference>
<protein>
    <recommendedName>
        <fullName evidence="3">Zinc finger CCCH-type with G patch domain-containing protein</fullName>
    </recommendedName>
</protein>
<keyword evidence="10" id="KW-0804">Transcription</keyword>
<evidence type="ECO:0000256" key="5">
    <source>
        <dbReference type="ARBA" id="ARBA00022723"/>
    </source>
</evidence>
<dbReference type="Pfam" id="PF01585">
    <property type="entry name" value="G-patch"/>
    <property type="match status" value="1"/>
</dbReference>
<dbReference type="OrthoDB" id="5842926at2759"/>
<dbReference type="PROSITE" id="PS50174">
    <property type="entry name" value="G_PATCH"/>
    <property type="match status" value="1"/>
</dbReference>
<comment type="subcellular location">
    <subcellularLocation>
        <location evidence="2">Nucleus</location>
    </subcellularLocation>
</comment>
<sequence length="478" mass="54877">MEEAEIYIEQLNSIENALKTSTNEAEREELLGLKNNIQELLSLTGYNGNEISSKAPRNQTLDEEYAIFMSEMTKDGAVECSSNNPRKKYDLSKIEGMKCQAPHTHQWGNTAYHNAMVCSVISEDVSDEDKIKVRVLFMNPTHKEMVPCPYYFKNECKFSEEDCHFSHGESVFLSSLQEYKEPNFENVTVGNTVLAKQKNLWHRARVKTVFDGKCLIKFESNQKVVELAFDQILPLTEKNSNESDSNSSDEDFDENERDDIINMSLMLTPGSQALGDWEKFTKGIGSKLMQQMGYIVGSGLGRRCDGRVEPVTAVILPPGKSLDHCMKLRENAGGDENLFSAERKLKRMQRKQEEISKRMYEKEKNKVDVFNLINQTLSSSSSKTQTKSEHRQEIKKETSRNLNVASLQIDENIRKVEQDLYKIRESLSRHKEEKSVVHKQLQEKLFGKQNDLKTLKTQALNIKNEQSNRNDKKKLTIF</sequence>
<dbReference type="InterPro" id="IPR000571">
    <property type="entry name" value="Znf_CCCH"/>
</dbReference>
<feature type="coiled-coil region" evidence="13">
    <location>
        <begin position="338"/>
        <end position="365"/>
    </location>
</feature>
<accession>A0A9P0AZ81</accession>
<feature type="coiled-coil region" evidence="13">
    <location>
        <begin position="413"/>
        <end position="458"/>
    </location>
</feature>